<comment type="caution">
    <text evidence="1">The sequence shown here is derived from an EMBL/GenBank/DDBJ whole genome shotgun (WGS) entry which is preliminary data.</text>
</comment>
<gene>
    <name evidence="1" type="ORF">ATANTOWER_010063</name>
</gene>
<name>A0ABU7AX11_9TELE</name>
<evidence type="ECO:0000313" key="2">
    <source>
        <dbReference type="Proteomes" id="UP001345963"/>
    </source>
</evidence>
<evidence type="ECO:0000313" key="1">
    <source>
        <dbReference type="EMBL" id="MED6242807.1"/>
    </source>
</evidence>
<dbReference type="Proteomes" id="UP001345963">
    <property type="component" value="Unassembled WGS sequence"/>
</dbReference>
<organism evidence="1 2">
    <name type="scientific">Ataeniobius toweri</name>
    <dbReference type="NCBI Taxonomy" id="208326"/>
    <lineage>
        <taxon>Eukaryota</taxon>
        <taxon>Metazoa</taxon>
        <taxon>Chordata</taxon>
        <taxon>Craniata</taxon>
        <taxon>Vertebrata</taxon>
        <taxon>Euteleostomi</taxon>
        <taxon>Actinopterygii</taxon>
        <taxon>Neopterygii</taxon>
        <taxon>Teleostei</taxon>
        <taxon>Neoteleostei</taxon>
        <taxon>Acanthomorphata</taxon>
        <taxon>Ovalentaria</taxon>
        <taxon>Atherinomorphae</taxon>
        <taxon>Cyprinodontiformes</taxon>
        <taxon>Goodeidae</taxon>
        <taxon>Ataeniobius</taxon>
    </lineage>
</organism>
<reference evidence="1 2" key="1">
    <citation type="submission" date="2021-07" db="EMBL/GenBank/DDBJ databases">
        <authorList>
            <person name="Palmer J.M."/>
        </authorList>
    </citation>
    <scope>NUCLEOTIDE SEQUENCE [LARGE SCALE GENOMIC DNA]</scope>
    <source>
        <strain evidence="1 2">AT_MEX2019</strain>
        <tissue evidence="1">Muscle</tissue>
    </source>
</reference>
<proteinExistence type="predicted"/>
<sequence>MEPGTLVRWAQVFIICDLLRSFIRETQPALCCLSASPQWFPGNISLTGMVMVPKTDPGCPAPLSVTPL</sequence>
<accession>A0ABU7AX11</accession>
<keyword evidence="2" id="KW-1185">Reference proteome</keyword>
<dbReference type="EMBL" id="JAHUTI010031755">
    <property type="protein sequence ID" value="MED6242807.1"/>
    <property type="molecule type" value="Genomic_DNA"/>
</dbReference>
<protein>
    <submittedName>
        <fullName evidence="1">Uncharacterized protein</fullName>
    </submittedName>
</protein>